<dbReference type="Proteomes" id="UP001145742">
    <property type="component" value="Unassembled WGS sequence"/>
</dbReference>
<name>A0ABQ9DIB8_9PASS</name>
<evidence type="ECO:0000313" key="2">
    <source>
        <dbReference type="Proteomes" id="UP001145742"/>
    </source>
</evidence>
<keyword evidence="2" id="KW-1185">Reference proteome</keyword>
<reference evidence="1" key="1">
    <citation type="submission" date="2019-10" db="EMBL/GenBank/DDBJ databases">
        <authorList>
            <person name="Soares A.E.R."/>
            <person name="Aleixo A."/>
            <person name="Schneider P."/>
            <person name="Miyaki C.Y."/>
            <person name="Schneider M.P."/>
            <person name="Mello C."/>
            <person name="Vasconcelos A.T.R."/>
        </authorList>
    </citation>
    <scope>NUCLEOTIDE SEQUENCE</scope>
    <source>
        <tissue evidence="1">Muscle</tissue>
    </source>
</reference>
<comment type="caution">
    <text evidence="1">The sequence shown here is derived from an EMBL/GenBank/DDBJ whole genome shotgun (WGS) entry which is preliminary data.</text>
</comment>
<protein>
    <submittedName>
        <fullName evidence="1">Uncharacterized protein</fullName>
    </submittedName>
</protein>
<accession>A0ABQ9DIB8</accession>
<sequence>MSHHGVLAAQEDNCFQGCIKRRVARGSREVILPLYSTLLKPHLEYCIQLWMSQHKKEQVQKMDKDDQRARVPLLRDQSELSFFNLEMKRLQGGLIAAFQYLKEPTRKMDTYFLVESVAIGQRVMILT</sequence>
<dbReference type="EMBL" id="WHWB01033557">
    <property type="protein sequence ID" value="KAJ7419078.1"/>
    <property type="molecule type" value="Genomic_DNA"/>
</dbReference>
<gene>
    <name evidence="1" type="ORF">WISP_55801</name>
</gene>
<organism evidence="1 2">
    <name type="scientific">Willisornis vidua</name>
    <name type="common">Xingu scale-backed antbird</name>
    <dbReference type="NCBI Taxonomy" id="1566151"/>
    <lineage>
        <taxon>Eukaryota</taxon>
        <taxon>Metazoa</taxon>
        <taxon>Chordata</taxon>
        <taxon>Craniata</taxon>
        <taxon>Vertebrata</taxon>
        <taxon>Euteleostomi</taxon>
        <taxon>Archelosauria</taxon>
        <taxon>Archosauria</taxon>
        <taxon>Dinosauria</taxon>
        <taxon>Saurischia</taxon>
        <taxon>Theropoda</taxon>
        <taxon>Coelurosauria</taxon>
        <taxon>Aves</taxon>
        <taxon>Neognathae</taxon>
        <taxon>Neoaves</taxon>
        <taxon>Telluraves</taxon>
        <taxon>Australaves</taxon>
        <taxon>Passeriformes</taxon>
        <taxon>Thamnophilidae</taxon>
        <taxon>Willisornis</taxon>
    </lineage>
</organism>
<evidence type="ECO:0000313" key="1">
    <source>
        <dbReference type="EMBL" id="KAJ7419078.1"/>
    </source>
</evidence>
<proteinExistence type="predicted"/>